<gene>
    <name evidence="1" type="ORF">EDI28_07320</name>
</gene>
<dbReference type="Gene3D" id="3.30.460.40">
    <property type="match status" value="1"/>
</dbReference>
<name>A0A444JSJ8_9GAMM</name>
<dbReference type="InterPro" id="IPR039498">
    <property type="entry name" value="NTP_transf_5"/>
</dbReference>
<evidence type="ECO:0000313" key="1">
    <source>
        <dbReference type="EMBL" id="RWX56092.1"/>
    </source>
</evidence>
<organism evidence="1 2">
    <name type="scientific">Photobacterium chitinilyticum</name>
    <dbReference type="NCBI Taxonomy" id="2485123"/>
    <lineage>
        <taxon>Bacteria</taxon>
        <taxon>Pseudomonadati</taxon>
        <taxon>Pseudomonadota</taxon>
        <taxon>Gammaproteobacteria</taxon>
        <taxon>Vibrionales</taxon>
        <taxon>Vibrionaceae</taxon>
        <taxon>Photobacterium</taxon>
    </lineage>
</organism>
<dbReference type="RefSeq" id="WP_128783180.1">
    <property type="nucleotide sequence ID" value="NZ_JAKJSG010000020.1"/>
</dbReference>
<sequence>MKKITTLKLVDILQTPTTLLSMSPRELSQIIAEARYYNMLAQLKPLCEQCDIWFELPVEFQRHVLSAEYTYTNQLRLLVQEHQHISQLFSRLNIRWVYLKGAAYQLTDIRCMQGRLMSDIDILVPQEQIATAEQALMEHGWLHKKLTDYDDKFYRDYSQEIPPLRHFDRQTELDVHFNILPTVLNHGPDPVTLLTHTHMIPDSSGAQTLSPEAMVLHSAIHLFYESEFHKGVRDLFDIVQLIKYFSQQPDFWENLVRLQHSIGNGECMFYAIRYCRIIYQLDVPEDVVAFYEQFRPGQLVFYLTDPAFRKVFSSIYPVHNDFGDQWYLLVLYLRGHLKRLPFSKLVPHLIRKSVYRLNPMKKDEPDVMI</sequence>
<evidence type="ECO:0000313" key="2">
    <source>
        <dbReference type="Proteomes" id="UP000287563"/>
    </source>
</evidence>
<dbReference type="EMBL" id="RJLM01000002">
    <property type="protein sequence ID" value="RWX56092.1"/>
    <property type="molecule type" value="Genomic_DNA"/>
</dbReference>
<keyword evidence="2" id="KW-1185">Reference proteome</keyword>
<reference evidence="1 2" key="1">
    <citation type="submission" date="2018-11" db="EMBL/GenBank/DDBJ databases">
        <title>Photobacterium sp. BEI247 sp. nov., a marine bacterium isolated from Yongle Blue Hole in the South China Sea.</title>
        <authorList>
            <person name="Wang X."/>
        </authorList>
    </citation>
    <scope>NUCLEOTIDE SEQUENCE [LARGE SCALE GENOMIC DNA]</scope>
    <source>
        <strain evidence="2">BEI247</strain>
    </source>
</reference>
<comment type="caution">
    <text evidence="1">The sequence shown here is derived from an EMBL/GenBank/DDBJ whole genome shotgun (WGS) entry which is preliminary data.</text>
</comment>
<accession>A0A444JSJ8</accession>
<dbReference type="Pfam" id="PF14907">
    <property type="entry name" value="NTP_transf_5"/>
    <property type="match status" value="1"/>
</dbReference>
<dbReference type="OrthoDB" id="5497963at2"/>
<protein>
    <recommendedName>
        <fullName evidence="3">Nucleotidyltransferase family protein</fullName>
    </recommendedName>
</protein>
<evidence type="ECO:0008006" key="3">
    <source>
        <dbReference type="Google" id="ProtNLM"/>
    </source>
</evidence>
<dbReference type="Proteomes" id="UP000287563">
    <property type="component" value="Unassembled WGS sequence"/>
</dbReference>
<proteinExistence type="predicted"/>
<dbReference type="AlphaFoldDB" id="A0A444JSJ8"/>